<organism evidence="1">
    <name type="scientific">Chionoecetes opilio bacilliform virus</name>
    <dbReference type="NCBI Taxonomy" id="1825681"/>
    <lineage>
        <taxon>Viruses</taxon>
        <taxon>Viruses incertae sedis</taxon>
        <taxon>Naldaviricetes</taxon>
        <taxon>Nimaviridae</taxon>
    </lineage>
</organism>
<sequence length="67" mass="6858">MWSLFALQLAELMHRSTASGRGDATGGAVEVDTTGDAGVVDATGDAVVMVNACNISVLQKTVKSFEG</sequence>
<protein>
    <submittedName>
        <fullName evidence="1">Uncharacterized protein</fullName>
    </submittedName>
</protein>
<evidence type="ECO:0000313" key="1">
    <source>
        <dbReference type="EMBL" id="GAV93132.1"/>
    </source>
</evidence>
<accession>A0A1Q3DKZ7</accession>
<reference evidence="1" key="1">
    <citation type="submission" date="2017-01" db="EMBL/GenBank/DDBJ databases">
        <title>Draft genome sequence of uncultured bacilliform virus purified from snow crab.</title>
        <authorList>
            <person name="Takano T."/>
        </authorList>
    </citation>
    <scope>NUCLEOTIDE SEQUENCE</scope>
    <source>
        <strain evidence="1">Isolate_1</strain>
    </source>
</reference>
<gene>
    <name evidence="1" type="ORF">SCV_007</name>
</gene>
<dbReference type="EMBL" id="BDLS01000001">
    <property type="protein sequence ID" value="GAV93132.1"/>
    <property type="molecule type" value="Genomic_DNA"/>
</dbReference>
<name>A0A1Q3DKZ7_9VIRU</name>
<proteinExistence type="predicted"/>
<comment type="caution">
    <text evidence="1">The sequence shown here is derived from an EMBL/GenBank/DDBJ whole genome shotgun (WGS) entry which is preliminary data.</text>
</comment>